<dbReference type="InterPro" id="IPR003374">
    <property type="entry name" value="ApbE-like_sf"/>
</dbReference>
<dbReference type="PANTHER" id="PTHR30040:SF2">
    <property type="entry name" value="FAD:PROTEIN FMN TRANSFERASE"/>
    <property type="match status" value="1"/>
</dbReference>
<dbReference type="AlphaFoldDB" id="A0A8J7VYJ4"/>
<dbReference type="Pfam" id="PF10029">
    <property type="entry name" value="DUF2271"/>
    <property type="match status" value="1"/>
</dbReference>
<evidence type="ECO:0000313" key="13">
    <source>
        <dbReference type="EMBL" id="MBR0564018.1"/>
    </source>
</evidence>
<evidence type="ECO:0000256" key="11">
    <source>
        <dbReference type="ARBA" id="ARBA00048540"/>
    </source>
</evidence>
<protein>
    <recommendedName>
        <fullName evidence="4">FAD:protein FMN transferase</fullName>
        <ecNumber evidence="3">2.7.1.180</ecNumber>
    </recommendedName>
    <alternativeName>
        <fullName evidence="10">Flavin transferase</fullName>
    </alternativeName>
</protein>
<evidence type="ECO:0000256" key="7">
    <source>
        <dbReference type="ARBA" id="ARBA00022723"/>
    </source>
</evidence>
<gene>
    <name evidence="13" type="ORF">KB893_16105</name>
</gene>
<keyword evidence="8" id="KW-0274">FAD</keyword>
<dbReference type="GO" id="GO:0016740">
    <property type="term" value="F:transferase activity"/>
    <property type="evidence" value="ECO:0007669"/>
    <property type="project" value="UniProtKB-KW"/>
</dbReference>
<accession>A0A8J7VYJ4</accession>
<evidence type="ECO:0000256" key="9">
    <source>
        <dbReference type="ARBA" id="ARBA00022842"/>
    </source>
</evidence>
<dbReference type="SUPFAM" id="SSF143631">
    <property type="entry name" value="ApbE-like"/>
    <property type="match status" value="1"/>
</dbReference>
<proteinExistence type="inferred from homology"/>
<evidence type="ECO:0000256" key="1">
    <source>
        <dbReference type="ARBA" id="ARBA00001946"/>
    </source>
</evidence>
<dbReference type="Gene3D" id="2.60.40.4070">
    <property type="match status" value="1"/>
</dbReference>
<dbReference type="InterPro" id="IPR014469">
    <property type="entry name" value="DUF2271"/>
</dbReference>
<evidence type="ECO:0000256" key="8">
    <source>
        <dbReference type="ARBA" id="ARBA00022827"/>
    </source>
</evidence>
<keyword evidence="7" id="KW-0479">Metal-binding</keyword>
<evidence type="ECO:0000256" key="5">
    <source>
        <dbReference type="ARBA" id="ARBA00022630"/>
    </source>
</evidence>
<dbReference type="EMBL" id="JAGQFT010000220">
    <property type="protein sequence ID" value="MBR0564018.1"/>
    <property type="molecule type" value="Genomic_DNA"/>
</dbReference>
<dbReference type="EC" id="2.7.1.180" evidence="3"/>
<feature type="chain" id="PRO_5039890118" description="FAD:protein FMN transferase" evidence="12">
    <location>
        <begin position="21"/>
        <end position="476"/>
    </location>
</feature>
<evidence type="ECO:0000256" key="6">
    <source>
        <dbReference type="ARBA" id="ARBA00022679"/>
    </source>
</evidence>
<feature type="signal peptide" evidence="12">
    <location>
        <begin position="1"/>
        <end position="20"/>
    </location>
</feature>
<comment type="cofactor">
    <cofactor evidence="1">
        <name>Mg(2+)</name>
        <dbReference type="ChEBI" id="CHEBI:18420"/>
    </cofactor>
</comment>
<evidence type="ECO:0000256" key="12">
    <source>
        <dbReference type="SAM" id="SignalP"/>
    </source>
</evidence>
<evidence type="ECO:0000256" key="2">
    <source>
        <dbReference type="ARBA" id="ARBA00008282"/>
    </source>
</evidence>
<dbReference type="Gene3D" id="3.10.520.10">
    <property type="entry name" value="ApbE-like domains"/>
    <property type="match status" value="1"/>
</dbReference>
<keyword evidence="12" id="KW-0732">Signal</keyword>
<dbReference type="GO" id="GO:0046872">
    <property type="term" value="F:metal ion binding"/>
    <property type="evidence" value="ECO:0007669"/>
    <property type="project" value="UniProtKB-KW"/>
</dbReference>
<name>A0A8J7VYJ4_9GAMM</name>
<organism evidence="13">
    <name type="scientific">Coralloluteibacterium stylophorae</name>
    <dbReference type="NCBI Taxonomy" id="1776034"/>
    <lineage>
        <taxon>Bacteria</taxon>
        <taxon>Pseudomonadati</taxon>
        <taxon>Pseudomonadota</taxon>
        <taxon>Gammaproteobacteria</taxon>
        <taxon>Lysobacterales</taxon>
        <taxon>Lysobacteraceae</taxon>
        <taxon>Coralloluteibacterium</taxon>
    </lineage>
</organism>
<sequence length="476" mass="50398">MRGWRVTALALLAVTSAAQATVARDGVLGTSFAIEVRGAAEAPAERAALAEIARLEALLSTWRADSELSAYNAGRIARDALSADTLAVLEACERWREATRDAFSCRVGPLVERWRAAEAEGAMPDRGALRRQARAIDAAPWPAEGALEAGGALRFDVDGIAKGYILDRALAAARAAVPGATGIRIEIGGDLAHWGSDGEGRGWAAGVADPLHPLDNAAPRVVLRLEGRALAASGHASRGYTVGRRRLSHIVDPRDGQALRYAPAAVVVAPDAATADALATALTVLPIRSGLELVDGIDGVAALVVGDAGVPFASARWPALVDAGAETSVPEHARVEVDYAIPQFDADGYRRPYLALWIERADGAPVRQLHVLGDRARWLAELPQWWRQYGRDDPVAPLALARPTRAPGRYALAWDGRDDLGRAVADGRYVLRVEAAREHGGHDVVAVPFDLGGADAAWHQPARGEIGDIDIRHAAP</sequence>
<evidence type="ECO:0000256" key="4">
    <source>
        <dbReference type="ARBA" id="ARBA00016337"/>
    </source>
</evidence>
<dbReference type="PANTHER" id="PTHR30040">
    <property type="entry name" value="THIAMINE BIOSYNTHESIS LIPOPROTEIN APBE"/>
    <property type="match status" value="1"/>
</dbReference>
<comment type="similarity">
    <text evidence="2">Belongs to the ApbE family.</text>
</comment>
<dbReference type="InterPro" id="IPR024932">
    <property type="entry name" value="ApbE"/>
</dbReference>
<evidence type="ECO:0000256" key="3">
    <source>
        <dbReference type="ARBA" id="ARBA00011955"/>
    </source>
</evidence>
<comment type="caution">
    <text evidence="13">The sequence shown here is derived from an EMBL/GenBank/DDBJ whole genome shotgun (WGS) entry which is preliminary data.</text>
</comment>
<comment type="catalytic activity">
    <reaction evidence="11">
        <text>L-threonyl-[protein] + FAD = FMN-L-threonyl-[protein] + AMP + H(+)</text>
        <dbReference type="Rhea" id="RHEA:36847"/>
        <dbReference type="Rhea" id="RHEA-COMP:11060"/>
        <dbReference type="Rhea" id="RHEA-COMP:11061"/>
        <dbReference type="ChEBI" id="CHEBI:15378"/>
        <dbReference type="ChEBI" id="CHEBI:30013"/>
        <dbReference type="ChEBI" id="CHEBI:57692"/>
        <dbReference type="ChEBI" id="CHEBI:74257"/>
        <dbReference type="ChEBI" id="CHEBI:456215"/>
        <dbReference type="EC" id="2.7.1.180"/>
    </reaction>
</comment>
<dbReference type="Pfam" id="PF02424">
    <property type="entry name" value="ApbE"/>
    <property type="match status" value="1"/>
</dbReference>
<reference evidence="13" key="1">
    <citation type="submission" date="2021-04" db="EMBL/GenBank/DDBJ databases">
        <authorList>
            <person name="Karlyshev A.V."/>
        </authorList>
    </citation>
    <scope>NUCLEOTIDE SEQUENCE</scope>
    <source>
        <strain evidence="13">LMG 29479</strain>
    </source>
</reference>
<evidence type="ECO:0000256" key="10">
    <source>
        <dbReference type="ARBA" id="ARBA00031306"/>
    </source>
</evidence>
<keyword evidence="6" id="KW-0808">Transferase</keyword>
<keyword evidence="9" id="KW-0460">Magnesium</keyword>
<keyword evidence="5" id="KW-0285">Flavoprotein</keyword>